<dbReference type="InterPro" id="IPR021027">
    <property type="entry name" value="Transposase_put_HTH"/>
</dbReference>
<dbReference type="GO" id="GO:0046872">
    <property type="term" value="F:metal ion binding"/>
    <property type="evidence" value="ECO:0007669"/>
    <property type="project" value="UniProtKB-KW"/>
</dbReference>
<evidence type="ECO:0000256" key="7">
    <source>
        <dbReference type="ARBA" id="ARBA00023172"/>
    </source>
</evidence>
<keyword evidence="5" id="KW-0862">Zinc</keyword>
<evidence type="ECO:0000256" key="4">
    <source>
        <dbReference type="ARBA" id="ARBA00022723"/>
    </source>
</evidence>
<name>A0A6J5CA41_9BURK</name>
<dbReference type="AlphaFoldDB" id="A0A6J5CA41"/>
<keyword evidence="6" id="KW-0238">DNA-binding</keyword>
<evidence type="ECO:0000256" key="3">
    <source>
        <dbReference type="ARBA" id="ARBA00022578"/>
    </source>
</evidence>
<dbReference type="GO" id="GO:0032196">
    <property type="term" value="P:transposition"/>
    <property type="evidence" value="ECO:0007669"/>
    <property type="project" value="UniProtKB-KW"/>
</dbReference>
<dbReference type="Pfam" id="PF01385">
    <property type="entry name" value="OrfB_IS605"/>
    <property type="match status" value="1"/>
</dbReference>
<evidence type="ECO:0000313" key="12">
    <source>
        <dbReference type="Proteomes" id="UP000494249"/>
    </source>
</evidence>
<evidence type="ECO:0000256" key="2">
    <source>
        <dbReference type="ARBA" id="ARBA00011044"/>
    </source>
</evidence>
<evidence type="ECO:0000259" key="10">
    <source>
        <dbReference type="Pfam" id="PF12323"/>
    </source>
</evidence>
<evidence type="ECO:0000313" key="11">
    <source>
        <dbReference type="EMBL" id="CAB3729794.1"/>
    </source>
</evidence>
<dbReference type="EMBL" id="CADIKB010000040">
    <property type="protein sequence ID" value="CAB3729794.1"/>
    <property type="molecule type" value="Genomic_DNA"/>
</dbReference>
<dbReference type="Proteomes" id="UP000494249">
    <property type="component" value="Unassembled WGS sequence"/>
</dbReference>
<dbReference type="InterPro" id="IPR010095">
    <property type="entry name" value="Cas12f1-like_TNB"/>
</dbReference>
<comment type="similarity">
    <text evidence="1">In the C-terminal section; belongs to the transposase 35 family.</text>
</comment>
<dbReference type="PANTHER" id="PTHR30405:SF25">
    <property type="entry name" value="RNA-GUIDED DNA ENDONUCLEASE INSQ-RELATED"/>
    <property type="match status" value="1"/>
</dbReference>
<comment type="similarity">
    <text evidence="2">In the N-terminal section; belongs to the transposase 2 family.</text>
</comment>
<feature type="domain" description="Transposase putative helix-turn-helix" evidence="10">
    <location>
        <begin position="1"/>
        <end position="47"/>
    </location>
</feature>
<feature type="domain" description="Probable transposase IS891/IS1136/IS1341" evidence="8">
    <location>
        <begin position="173"/>
        <end position="279"/>
    </location>
</feature>
<reference evidence="11 12" key="1">
    <citation type="submission" date="2020-04" db="EMBL/GenBank/DDBJ databases">
        <authorList>
            <person name="De Canck E."/>
        </authorList>
    </citation>
    <scope>NUCLEOTIDE SEQUENCE [LARGE SCALE GENOMIC DNA]</scope>
    <source>
        <strain evidence="11 12">LMG 22037</strain>
    </source>
</reference>
<dbReference type="InterPro" id="IPR053522">
    <property type="entry name" value="RNA-guided_endonuclease_TnpB"/>
</dbReference>
<evidence type="ECO:0000256" key="5">
    <source>
        <dbReference type="ARBA" id="ARBA00022833"/>
    </source>
</evidence>
<dbReference type="NCBIfam" id="NF038281">
    <property type="entry name" value="IS200_TnpB"/>
    <property type="match status" value="1"/>
</dbReference>
<dbReference type="GO" id="GO:0003677">
    <property type="term" value="F:DNA binding"/>
    <property type="evidence" value="ECO:0007669"/>
    <property type="project" value="UniProtKB-KW"/>
</dbReference>
<dbReference type="NCBIfam" id="TIGR01766">
    <property type="entry name" value="IS200/IS605 family accessory protein TnpB-like domain"/>
    <property type="match status" value="1"/>
</dbReference>
<dbReference type="Pfam" id="PF12323">
    <property type="entry name" value="HTH_OrfB_IS605"/>
    <property type="match status" value="1"/>
</dbReference>
<dbReference type="PANTHER" id="PTHR30405">
    <property type="entry name" value="TRANSPOSASE"/>
    <property type="match status" value="1"/>
</dbReference>
<dbReference type="InterPro" id="IPR051399">
    <property type="entry name" value="RNA-guided_DNA_endo/Transpos"/>
</dbReference>
<organism evidence="11 12">
    <name type="scientific">Paraburkholderia phenoliruptrix</name>
    <dbReference type="NCBI Taxonomy" id="252970"/>
    <lineage>
        <taxon>Bacteria</taxon>
        <taxon>Pseudomonadati</taxon>
        <taxon>Pseudomonadota</taxon>
        <taxon>Betaproteobacteria</taxon>
        <taxon>Burkholderiales</taxon>
        <taxon>Burkholderiaceae</taxon>
        <taxon>Paraburkholderia</taxon>
    </lineage>
</organism>
<evidence type="ECO:0000256" key="1">
    <source>
        <dbReference type="ARBA" id="ARBA00008761"/>
    </source>
</evidence>
<protein>
    <submittedName>
        <fullName evidence="11">IS200/IS605 family transposase ISEc42</fullName>
    </submittedName>
</protein>
<gene>
    <name evidence="11" type="ORF">LMG22037_05477</name>
</gene>
<dbReference type="NCBIfam" id="NF040570">
    <property type="entry name" value="guided_TnpB"/>
    <property type="match status" value="1"/>
</dbReference>
<evidence type="ECO:0000259" key="8">
    <source>
        <dbReference type="Pfam" id="PF01385"/>
    </source>
</evidence>
<keyword evidence="3" id="KW-0815">Transposition</keyword>
<evidence type="ECO:0000256" key="6">
    <source>
        <dbReference type="ARBA" id="ARBA00023125"/>
    </source>
</evidence>
<dbReference type="GO" id="GO:0006310">
    <property type="term" value="P:DNA recombination"/>
    <property type="evidence" value="ECO:0007669"/>
    <property type="project" value="UniProtKB-KW"/>
</dbReference>
<sequence length="377" mass="42329">MDIKRAYRFRFYPTPEQAVTLAKTFGCARFAYNHMLRLRTDAWYERQERIGYHETSAALTALKKTPEHAWLNEVSSVPVQQALRHLQTAFANFFAKRAQYPTFRSKDDKQSAEYTTSAFKWDGVSLKLAKMDAPLDIRWSRAIPKGAKVTTVTVSKDTAGRYHVSMLCDDVVVAKPAASAKVGIDLGLTHFAILSTGEKIAAPNAFRKNEARLATLQRRLSKKQKGSANRRKASLKVARMHAKTADSRRDFLHKLSTRLINENQVIAIETLSVKGMQKNRCLAKSISDASWSEFTRQLEYKAQWYGRTLVGIDKWYPSSKRCSDCGHTAAKMPLNIRTWTCPECGSIHDRDINAARNVLAAGLAVSAHGESVSPMSL</sequence>
<feature type="domain" description="Cas12f1-like TNB" evidence="9">
    <location>
        <begin position="291"/>
        <end position="358"/>
    </location>
</feature>
<keyword evidence="4" id="KW-0479">Metal-binding</keyword>
<dbReference type="Pfam" id="PF07282">
    <property type="entry name" value="Cas12f1-like_TNB"/>
    <property type="match status" value="1"/>
</dbReference>
<accession>A0A6J5CA41</accession>
<evidence type="ECO:0000259" key="9">
    <source>
        <dbReference type="Pfam" id="PF07282"/>
    </source>
</evidence>
<keyword evidence="7" id="KW-0233">DNA recombination</keyword>
<proteinExistence type="inferred from homology"/>
<dbReference type="RefSeq" id="WP_035483223.1">
    <property type="nucleotide sequence ID" value="NZ_CADFGL010000037.1"/>
</dbReference>
<dbReference type="InterPro" id="IPR001959">
    <property type="entry name" value="Transposase"/>
</dbReference>